<dbReference type="Gene3D" id="3.30.890.10">
    <property type="entry name" value="Methyl-cpg-binding Protein 2, Chain A"/>
    <property type="match status" value="2"/>
</dbReference>
<gene>
    <name evidence="8" type="ORF">PHJA_000908800</name>
</gene>
<evidence type="ECO:0000256" key="1">
    <source>
        <dbReference type="ARBA" id="ARBA00004123"/>
    </source>
</evidence>
<dbReference type="InterPro" id="IPR016177">
    <property type="entry name" value="DNA-bd_dom_sf"/>
</dbReference>
<dbReference type="InterPro" id="IPR038945">
    <property type="entry name" value="MBD13-like"/>
</dbReference>
<feature type="compositionally biased region" description="Basic and acidic residues" evidence="6">
    <location>
        <begin position="122"/>
        <end position="151"/>
    </location>
</feature>
<sequence>MGGEQLEWLPVGWKVKVRVRSCGRKDKYYVNPSNGLKFSSKPEVLRYLKSSEKDQKPNELDKIDVKKDVAGKLPPGWVKEIRTKRKGSRIRRDPYYVDPVSGHHFRSMQEVFRYLESKPDDKDHVSVELGDHSQSEKRKTPNSECTHDLPRRASKRLARVEIEHPSPEIKTSDKSGVPDTTSEDKNLDSSLEGLLMDPCIEFAVKTLTGAIPIEEVNKAATSKLPSGHIWADPCFEFAVKMLTGEMPLGSSLDNVNHLNYSFDVVKKPCVRPSGRH</sequence>
<dbReference type="GO" id="GO:0003677">
    <property type="term" value="F:DNA binding"/>
    <property type="evidence" value="ECO:0007669"/>
    <property type="project" value="UniProtKB-KW"/>
</dbReference>
<dbReference type="CDD" id="cd00122">
    <property type="entry name" value="MBD"/>
    <property type="match status" value="1"/>
</dbReference>
<feature type="domain" description="MBD" evidence="7">
    <location>
        <begin position="63"/>
        <end position="137"/>
    </location>
</feature>
<protein>
    <submittedName>
        <fullName evidence="8">Methyl-cpg-binding domain-containing protein 13</fullName>
    </submittedName>
</protein>
<dbReference type="SUPFAM" id="SSF54171">
    <property type="entry name" value="DNA-binding domain"/>
    <property type="match status" value="2"/>
</dbReference>
<evidence type="ECO:0000259" key="7">
    <source>
        <dbReference type="PROSITE" id="PS50982"/>
    </source>
</evidence>
<dbReference type="OrthoDB" id="10072024at2759"/>
<evidence type="ECO:0000313" key="8">
    <source>
        <dbReference type="EMBL" id="GFP87651.1"/>
    </source>
</evidence>
<reference evidence="8" key="1">
    <citation type="submission" date="2020-07" db="EMBL/GenBank/DDBJ databases">
        <title>Ethylene signaling mediates host invasion by parasitic plants.</title>
        <authorList>
            <person name="Yoshida S."/>
        </authorList>
    </citation>
    <scope>NUCLEOTIDE SEQUENCE</scope>
    <source>
        <strain evidence="8">Okayama</strain>
    </source>
</reference>
<dbReference type="Proteomes" id="UP000653305">
    <property type="component" value="Unassembled WGS sequence"/>
</dbReference>
<dbReference type="PROSITE" id="PS50982">
    <property type="entry name" value="MBD"/>
    <property type="match status" value="2"/>
</dbReference>
<dbReference type="Pfam" id="PF01429">
    <property type="entry name" value="MBD"/>
    <property type="match status" value="2"/>
</dbReference>
<keyword evidence="4" id="KW-0804">Transcription</keyword>
<proteinExistence type="predicted"/>
<evidence type="ECO:0000256" key="3">
    <source>
        <dbReference type="ARBA" id="ARBA00023125"/>
    </source>
</evidence>
<dbReference type="AlphaFoldDB" id="A0A830C052"/>
<evidence type="ECO:0000313" key="9">
    <source>
        <dbReference type="Proteomes" id="UP000653305"/>
    </source>
</evidence>
<organism evidence="8 9">
    <name type="scientific">Phtheirospermum japonicum</name>
    <dbReference type="NCBI Taxonomy" id="374723"/>
    <lineage>
        <taxon>Eukaryota</taxon>
        <taxon>Viridiplantae</taxon>
        <taxon>Streptophyta</taxon>
        <taxon>Embryophyta</taxon>
        <taxon>Tracheophyta</taxon>
        <taxon>Spermatophyta</taxon>
        <taxon>Magnoliopsida</taxon>
        <taxon>eudicotyledons</taxon>
        <taxon>Gunneridae</taxon>
        <taxon>Pentapetalae</taxon>
        <taxon>asterids</taxon>
        <taxon>lamiids</taxon>
        <taxon>Lamiales</taxon>
        <taxon>Orobanchaceae</taxon>
        <taxon>Orobanchaceae incertae sedis</taxon>
        <taxon>Phtheirospermum</taxon>
    </lineage>
</organism>
<dbReference type="PANTHER" id="PTHR34067:SF20">
    <property type="entry name" value="OS08G0206700 PROTEIN"/>
    <property type="match status" value="1"/>
</dbReference>
<dbReference type="GO" id="GO:0005634">
    <property type="term" value="C:nucleus"/>
    <property type="evidence" value="ECO:0007669"/>
    <property type="project" value="UniProtKB-SubCell"/>
</dbReference>
<keyword evidence="9" id="KW-1185">Reference proteome</keyword>
<evidence type="ECO:0000256" key="5">
    <source>
        <dbReference type="ARBA" id="ARBA00023242"/>
    </source>
</evidence>
<comment type="subcellular location">
    <subcellularLocation>
        <location evidence="1">Nucleus</location>
    </subcellularLocation>
</comment>
<evidence type="ECO:0000256" key="4">
    <source>
        <dbReference type="ARBA" id="ARBA00023163"/>
    </source>
</evidence>
<dbReference type="PANTHER" id="PTHR34067">
    <property type="entry name" value="OS04G0193200 PROTEIN"/>
    <property type="match status" value="1"/>
</dbReference>
<name>A0A830C052_9LAMI</name>
<accession>A0A830C052</accession>
<feature type="region of interest" description="Disordered" evidence="6">
    <location>
        <begin position="122"/>
        <end position="187"/>
    </location>
</feature>
<keyword evidence="3" id="KW-0238">DNA-binding</keyword>
<evidence type="ECO:0000256" key="2">
    <source>
        <dbReference type="ARBA" id="ARBA00023015"/>
    </source>
</evidence>
<feature type="compositionally biased region" description="Basic and acidic residues" evidence="6">
    <location>
        <begin position="158"/>
        <end position="173"/>
    </location>
</feature>
<dbReference type="EMBL" id="BMAC01000151">
    <property type="protein sequence ID" value="GFP87651.1"/>
    <property type="molecule type" value="Genomic_DNA"/>
</dbReference>
<dbReference type="InterPro" id="IPR001739">
    <property type="entry name" value="Methyl_CpG_DNA-bd"/>
</dbReference>
<comment type="caution">
    <text evidence="8">The sequence shown here is derived from an EMBL/GenBank/DDBJ whole genome shotgun (WGS) entry which is preliminary data.</text>
</comment>
<keyword evidence="2" id="KW-0805">Transcription regulation</keyword>
<keyword evidence="5" id="KW-0539">Nucleus</keyword>
<dbReference type="SMART" id="SM00391">
    <property type="entry name" value="MBD"/>
    <property type="match status" value="2"/>
</dbReference>
<evidence type="ECO:0000256" key="6">
    <source>
        <dbReference type="SAM" id="MobiDB-lite"/>
    </source>
</evidence>
<feature type="domain" description="MBD" evidence="7">
    <location>
        <begin position="1"/>
        <end position="62"/>
    </location>
</feature>